<dbReference type="RefSeq" id="WP_155450472.1">
    <property type="nucleotide sequence ID" value="NZ_WNKT01000027.1"/>
</dbReference>
<keyword evidence="9" id="KW-1185">Reference proteome</keyword>
<dbReference type="InterPro" id="IPR004089">
    <property type="entry name" value="MCPsignal_dom"/>
</dbReference>
<evidence type="ECO:0000313" key="8">
    <source>
        <dbReference type="EMBL" id="MTW21895.1"/>
    </source>
</evidence>
<dbReference type="SMART" id="SM00283">
    <property type="entry name" value="MA"/>
    <property type="match status" value="1"/>
</dbReference>
<comment type="caution">
    <text evidence="8">The sequence shown here is derived from an EMBL/GenBank/DDBJ whole genome shotgun (WGS) entry which is preliminary data.</text>
</comment>
<sequence>MTIRKSVTLAAILVTLTVAAALILVAHAGNLRLEQRLAQEAASGRSLVWNQSLERLFEHMNTGMLDFERDFALRQALKSGDAQAARQAVESLVNLVGEQGYFDQLAVFGVNGEPLYGDDESTVSSDVKALVKTVAADDQPRHGLGRSAQGQPSALLVFRLLVRKDPIGTVVFRKSLTTVLERFKAIQGAEIYLVGAEGTLFAGTRPELFERLGLTWPALGQIERQTRHVDTATYTATILPLLGVDGQPLAHLVSVADDTQAYLAQYRFELIAYTGVALLLILASLGLFYYMRHALRPLYAAIDTVSTLAEGDLNVSFDTRRQDEVGKLMRALQGMAERLRDIIGHLHVASGDLHDSAGHMVRLGETSKIQFDRQKAETGHVDNAVTHLANAAQHVADHTSRAVDATSDARRRIEHSRRILDQTTQVIEALAHEIDQAAEVVLSLADRSQSVGNVLGVIREIAGQTNLLALNASIEAARAGEHGRGFAVVADEVRQLAQRTQRSIEEIEALIGALRSSSSAAVEVIHANRDRARQSVDHYGQAVQNLDAFSESVAILTDMTHQIASAAEEQSRMAEEIAVAINQIAALAQDHAQAAESGFGHGERLNDLSRTLREQVAYFRIN</sequence>
<dbReference type="CDD" id="cd06225">
    <property type="entry name" value="HAMP"/>
    <property type="match status" value="1"/>
</dbReference>
<dbReference type="OrthoDB" id="9781845at2"/>
<dbReference type="PANTHER" id="PTHR32089">
    <property type="entry name" value="METHYL-ACCEPTING CHEMOTAXIS PROTEIN MCPB"/>
    <property type="match status" value="1"/>
</dbReference>
<name>A0A6N8ECI2_9GAMM</name>
<feature type="transmembrane region" description="Helical" evidence="5">
    <location>
        <begin position="270"/>
        <end position="290"/>
    </location>
</feature>
<comment type="subcellular location">
    <subcellularLocation>
        <location evidence="1">Membrane</location>
    </subcellularLocation>
</comment>
<proteinExistence type="inferred from homology"/>
<feature type="domain" description="HAMP" evidence="7">
    <location>
        <begin position="292"/>
        <end position="344"/>
    </location>
</feature>
<dbReference type="EMBL" id="WNKT01000027">
    <property type="protein sequence ID" value="MTW21895.1"/>
    <property type="molecule type" value="Genomic_DNA"/>
</dbReference>
<dbReference type="Pfam" id="PF00672">
    <property type="entry name" value="HAMP"/>
    <property type="match status" value="1"/>
</dbReference>
<reference evidence="8 9" key="1">
    <citation type="submission" date="2019-11" db="EMBL/GenBank/DDBJ databases">
        <title>Whole-genome sequence of the anaerobic purple sulfur bacterium Allochromatium palmeri DSM 15591.</title>
        <authorList>
            <person name="Kyndt J.A."/>
            <person name="Meyer T.E."/>
        </authorList>
    </citation>
    <scope>NUCLEOTIDE SEQUENCE [LARGE SCALE GENOMIC DNA]</scope>
    <source>
        <strain evidence="8 9">DSM 15591</strain>
    </source>
</reference>
<keyword evidence="5" id="KW-1133">Transmembrane helix</keyword>
<evidence type="ECO:0000256" key="3">
    <source>
        <dbReference type="ARBA" id="ARBA00029447"/>
    </source>
</evidence>
<dbReference type="Pfam" id="PF14827">
    <property type="entry name" value="dCache_3"/>
    <property type="match status" value="1"/>
</dbReference>
<dbReference type="InterPro" id="IPR029150">
    <property type="entry name" value="dCache_3"/>
</dbReference>
<gene>
    <name evidence="8" type="ORF">GJ668_12430</name>
</gene>
<keyword evidence="5" id="KW-0812">Transmembrane</keyword>
<evidence type="ECO:0000313" key="9">
    <source>
        <dbReference type="Proteomes" id="UP000434044"/>
    </source>
</evidence>
<evidence type="ECO:0000256" key="4">
    <source>
        <dbReference type="PROSITE-ProRule" id="PRU00284"/>
    </source>
</evidence>
<dbReference type="Proteomes" id="UP000434044">
    <property type="component" value="Unassembled WGS sequence"/>
</dbReference>
<dbReference type="SUPFAM" id="SSF58104">
    <property type="entry name" value="Methyl-accepting chemotaxis protein (MCP) signaling domain"/>
    <property type="match status" value="1"/>
</dbReference>
<dbReference type="PROSITE" id="PS50111">
    <property type="entry name" value="CHEMOTAXIS_TRANSDUC_2"/>
    <property type="match status" value="1"/>
</dbReference>
<dbReference type="GO" id="GO:0006935">
    <property type="term" value="P:chemotaxis"/>
    <property type="evidence" value="ECO:0007669"/>
    <property type="project" value="UniProtKB-ARBA"/>
</dbReference>
<dbReference type="InterPro" id="IPR003660">
    <property type="entry name" value="HAMP_dom"/>
</dbReference>
<dbReference type="FunFam" id="1.10.287.950:FF:000001">
    <property type="entry name" value="Methyl-accepting chemotaxis sensory transducer"/>
    <property type="match status" value="1"/>
</dbReference>
<dbReference type="PANTHER" id="PTHR32089:SF74">
    <property type="entry name" value="METHYL-ACCEPTING CHEMOTAXIS PROTEIN AER"/>
    <property type="match status" value="1"/>
</dbReference>
<dbReference type="CDD" id="cd11386">
    <property type="entry name" value="MCP_signal"/>
    <property type="match status" value="1"/>
</dbReference>
<evidence type="ECO:0000256" key="1">
    <source>
        <dbReference type="ARBA" id="ARBA00004370"/>
    </source>
</evidence>
<dbReference type="Pfam" id="PF00015">
    <property type="entry name" value="MCPsignal"/>
    <property type="match status" value="1"/>
</dbReference>
<dbReference type="GO" id="GO:0007165">
    <property type="term" value="P:signal transduction"/>
    <property type="evidence" value="ECO:0007669"/>
    <property type="project" value="UniProtKB-KW"/>
</dbReference>
<dbReference type="SMART" id="SM00304">
    <property type="entry name" value="HAMP"/>
    <property type="match status" value="1"/>
</dbReference>
<keyword evidence="5" id="KW-0472">Membrane</keyword>
<dbReference type="AlphaFoldDB" id="A0A6N8ECI2"/>
<organism evidence="8 9">
    <name type="scientific">Allochromatium palmeri</name>
    <dbReference type="NCBI Taxonomy" id="231048"/>
    <lineage>
        <taxon>Bacteria</taxon>
        <taxon>Pseudomonadati</taxon>
        <taxon>Pseudomonadota</taxon>
        <taxon>Gammaproteobacteria</taxon>
        <taxon>Chromatiales</taxon>
        <taxon>Chromatiaceae</taxon>
        <taxon>Allochromatium</taxon>
    </lineage>
</organism>
<keyword evidence="2 4" id="KW-0807">Transducer</keyword>
<dbReference type="GO" id="GO:0016020">
    <property type="term" value="C:membrane"/>
    <property type="evidence" value="ECO:0007669"/>
    <property type="project" value="UniProtKB-SubCell"/>
</dbReference>
<evidence type="ECO:0000259" key="7">
    <source>
        <dbReference type="PROSITE" id="PS50885"/>
    </source>
</evidence>
<evidence type="ECO:0000259" key="6">
    <source>
        <dbReference type="PROSITE" id="PS50111"/>
    </source>
</evidence>
<accession>A0A6N8ECI2</accession>
<comment type="similarity">
    <text evidence="3">Belongs to the methyl-accepting chemotaxis (MCP) protein family.</text>
</comment>
<evidence type="ECO:0000256" key="2">
    <source>
        <dbReference type="ARBA" id="ARBA00023224"/>
    </source>
</evidence>
<dbReference type="PROSITE" id="PS50885">
    <property type="entry name" value="HAMP"/>
    <property type="match status" value="1"/>
</dbReference>
<feature type="domain" description="Methyl-accepting transducer" evidence="6">
    <location>
        <begin position="349"/>
        <end position="585"/>
    </location>
</feature>
<dbReference type="Gene3D" id="1.10.287.950">
    <property type="entry name" value="Methyl-accepting chemotaxis protein"/>
    <property type="match status" value="1"/>
</dbReference>
<evidence type="ECO:0000256" key="5">
    <source>
        <dbReference type="SAM" id="Phobius"/>
    </source>
</evidence>
<protein>
    <submittedName>
        <fullName evidence="8">HAMP domain-containing protein</fullName>
    </submittedName>
</protein>